<evidence type="ECO:0000313" key="1">
    <source>
        <dbReference type="EMBL" id="AHB12032.1"/>
    </source>
</evidence>
<dbReference type="Proteomes" id="UP000018621">
    <property type="component" value="Segment"/>
</dbReference>
<sequence length="186" mass="19597">MNATNRTAAIREAAALADSIIEQRTRLAAGWDQGMKRDDEPRFTGVTPRMRMERDSAAAFALSAQFATDDVREGGAVRNVVAKLAHDIATPVTDTEIRAAADRAMALARDTLAQRRPFLGVFGAADESGIADAAMAKVCGYAYLAIIQNNTVSITTDADGMLTKACLNRAGVILAAGDAVNALVQA</sequence>
<dbReference type="EMBL" id="KF626665">
    <property type="protein sequence ID" value="AHB12032.1"/>
    <property type="molecule type" value="Genomic_DNA"/>
</dbReference>
<gene>
    <name evidence="1" type="ORF">Sano_12</name>
</gene>
<protein>
    <submittedName>
        <fullName evidence="1">Uncharacterized protein</fullName>
    </submittedName>
</protein>
<organism evidence="1 2">
    <name type="scientific">Xylella phage Sano</name>
    <dbReference type="NCBI Taxonomy" id="1415148"/>
    <lineage>
        <taxon>Viruses</taxon>
        <taxon>Duplodnaviria</taxon>
        <taxon>Heunggongvirae</taxon>
        <taxon>Uroviricota</taxon>
        <taxon>Caudoviricetes</taxon>
        <taxon>Casjensviridae</taxon>
        <taxon>Sanovirus</taxon>
        <taxon>Sanovirus sano</taxon>
        <taxon>Xylella virus Sano</taxon>
    </lineage>
</organism>
<proteinExistence type="predicted"/>
<reference evidence="1 2" key="1">
    <citation type="journal article" date="2014" name="J. Bacteriol.">
        <title>Characterization of novel virulent broad-host-range phages of Xylella fastidiosa and Xanthomonas.</title>
        <authorList>
            <person name="Ahern S.J."/>
            <person name="Das M."/>
            <person name="Bhowmick T.S."/>
            <person name="Young R."/>
            <person name="Gonzalez C.F."/>
        </authorList>
    </citation>
    <scope>NUCLEOTIDE SEQUENCE [LARGE SCALE GENOMIC DNA]</scope>
</reference>
<accession>V5Q7C2</accession>
<keyword evidence="2" id="KW-1185">Reference proteome</keyword>
<evidence type="ECO:0000313" key="2">
    <source>
        <dbReference type="Proteomes" id="UP000018621"/>
    </source>
</evidence>
<name>V5Q7C2_9CAUD</name>